<reference evidence="2" key="1">
    <citation type="submission" date="2007-09" db="EMBL/GenBank/DDBJ databases">
        <title>Complete sequence of chromosome of Serratia proteamaculans 568.</title>
        <authorList>
            <consortium name="US DOE Joint Genome Institute"/>
            <person name="Copeland A."/>
            <person name="Lucas S."/>
            <person name="Lapidus A."/>
            <person name="Barry K."/>
            <person name="Glavina del Rio T."/>
            <person name="Dalin E."/>
            <person name="Tice H."/>
            <person name="Pitluck S."/>
            <person name="Chain P."/>
            <person name="Malfatti S."/>
            <person name="Shin M."/>
            <person name="Vergez L."/>
            <person name="Schmutz J."/>
            <person name="Larimer F."/>
            <person name="Land M."/>
            <person name="Hauser L."/>
            <person name="Kyrpides N."/>
            <person name="Kim E."/>
            <person name="Taghavi S."/>
            <person name="Newman L."/>
            <person name="Vangronsveld J."/>
            <person name="van der Lelie D."/>
            <person name="Richardson P."/>
        </authorList>
    </citation>
    <scope>NUCLEOTIDE SEQUENCE [LARGE SCALE GENOMIC DNA]</scope>
    <source>
        <strain evidence="2">568</strain>
    </source>
</reference>
<protein>
    <recommendedName>
        <fullName evidence="3">DUF2474 domain-containing protein</fullName>
    </recommendedName>
</protein>
<organism evidence="2">
    <name type="scientific">Serratia proteamaculans (strain 568)</name>
    <dbReference type="NCBI Taxonomy" id="399741"/>
    <lineage>
        <taxon>Bacteria</taxon>
        <taxon>Pseudomonadati</taxon>
        <taxon>Pseudomonadota</taxon>
        <taxon>Gammaproteobacteria</taxon>
        <taxon>Enterobacterales</taxon>
        <taxon>Yersiniaceae</taxon>
        <taxon>Serratia</taxon>
    </lineage>
</organism>
<dbReference type="Pfam" id="PF10617">
    <property type="entry name" value="DUF2474"/>
    <property type="match status" value="1"/>
</dbReference>
<feature type="transmembrane region" description="Helical" evidence="1">
    <location>
        <begin position="20"/>
        <end position="45"/>
    </location>
</feature>
<dbReference type="KEGG" id="spe:Spro_2861"/>
<dbReference type="HOGENOM" id="CLU_203653_1_2_6"/>
<gene>
    <name evidence="2" type="ordered locus">Spro_2861</name>
</gene>
<keyword evidence="1" id="KW-0472">Membrane</keyword>
<dbReference type="STRING" id="399741.Spro_2861"/>
<dbReference type="eggNOG" id="ENOG5033AGH">
    <property type="taxonomic scope" value="Bacteria"/>
</dbReference>
<accession>A8GFS2</accession>
<keyword evidence="1" id="KW-1133">Transmembrane helix</keyword>
<keyword evidence="1" id="KW-0812">Transmembrane</keyword>
<name>A8GFS2_SERP5</name>
<evidence type="ECO:0008006" key="3">
    <source>
        <dbReference type="Google" id="ProtNLM"/>
    </source>
</evidence>
<evidence type="ECO:0000313" key="2">
    <source>
        <dbReference type="EMBL" id="ABV41962.1"/>
    </source>
</evidence>
<sequence>MREETMQDKTAPVPAPWWKRVGWLVVIWSASVLGLFAVASLFRLLMNAAGMRSH</sequence>
<evidence type="ECO:0000256" key="1">
    <source>
        <dbReference type="SAM" id="Phobius"/>
    </source>
</evidence>
<dbReference type="InterPro" id="IPR018895">
    <property type="entry name" value="DUF2474"/>
</dbReference>
<dbReference type="AlphaFoldDB" id="A8GFS2"/>
<dbReference type="EMBL" id="CP000826">
    <property type="protein sequence ID" value="ABV41962.1"/>
    <property type="molecule type" value="Genomic_DNA"/>
</dbReference>
<proteinExistence type="predicted"/>